<gene>
    <name evidence="2" type="ORF">CFC21_037032</name>
</gene>
<feature type="compositionally biased region" description="Basic and acidic residues" evidence="1">
    <location>
        <begin position="18"/>
        <end position="27"/>
    </location>
</feature>
<proteinExistence type="predicted"/>
<dbReference type="AlphaFoldDB" id="A0A9R1JPL8"/>
<feature type="region of interest" description="Disordered" evidence="1">
    <location>
        <begin position="75"/>
        <end position="132"/>
    </location>
</feature>
<protein>
    <submittedName>
        <fullName evidence="2">Uncharacterized protein</fullName>
    </submittedName>
</protein>
<feature type="compositionally biased region" description="Low complexity" evidence="1">
    <location>
        <begin position="38"/>
        <end position="54"/>
    </location>
</feature>
<name>A0A9R1JPL8_WHEAT</name>
<feature type="non-terminal residue" evidence="2">
    <location>
        <position position="280"/>
    </location>
</feature>
<reference evidence="2" key="1">
    <citation type="journal article" date="2017" name="Gigascience">
        <title>The first near-complete assembly of the hexaploid bread wheat genome, Triticum aestivum.</title>
        <authorList>
            <person name="Zimin A.V."/>
            <person name="Puiu D."/>
            <person name="Hall R."/>
            <person name="Kingan S."/>
            <person name="Clavijo B.J."/>
            <person name="Salzberg S.L."/>
        </authorList>
    </citation>
    <scope>NUCLEOTIDE SEQUENCE</scope>
    <source>
        <tissue evidence="2">Leaf</tissue>
    </source>
</reference>
<sequence length="280" mass="30078">AAGRPGEPGVRRRGRGRRGQEGVVRDGHRGRRQRRRLAPAARAAAAAGPRLPAGVDNHPHRRRRGLLGAEPDIRAGRLHQGQHQPQVVGGGGRRLQPRPAQGALQLRARRGRPGRGHRHLLRPPGQDPAGLHPAPAVAGPDLARQALWRHRRGAAVAQGVLHWEGAVRPGEVRAAAPAQVVARGGGRVPVWRRRLRLPGVGGGAAGKKMALEGSEYDEEEKEASVAAMRKFKSGRRAATWGEEALAAAAAEAFSGEPAGDEEKKHERHEAEHWARLPVKL</sequence>
<feature type="compositionally biased region" description="Low complexity" evidence="1">
    <location>
        <begin position="78"/>
        <end position="87"/>
    </location>
</feature>
<feature type="region of interest" description="Disordered" evidence="1">
    <location>
        <begin position="1"/>
        <end position="63"/>
    </location>
</feature>
<dbReference type="Proteomes" id="UP000815260">
    <property type="component" value="Chromosome 3A"/>
</dbReference>
<organism evidence="2">
    <name type="scientific">Triticum aestivum</name>
    <name type="common">Wheat</name>
    <dbReference type="NCBI Taxonomy" id="4565"/>
    <lineage>
        <taxon>Eukaryota</taxon>
        <taxon>Viridiplantae</taxon>
        <taxon>Streptophyta</taxon>
        <taxon>Embryophyta</taxon>
        <taxon>Tracheophyta</taxon>
        <taxon>Spermatophyta</taxon>
        <taxon>Magnoliopsida</taxon>
        <taxon>Liliopsida</taxon>
        <taxon>Poales</taxon>
        <taxon>Poaceae</taxon>
        <taxon>BOP clade</taxon>
        <taxon>Pooideae</taxon>
        <taxon>Triticodae</taxon>
        <taxon>Triticeae</taxon>
        <taxon>Triticinae</taxon>
        <taxon>Triticum</taxon>
    </lineage>
</organism>
<dbReference type="EMBL" id="CM022217">
    <property type="protein sequence ID" value="KAF7024729.1"/>
    <property type="molecule type" value="Genomic_DNA"/>
</dbReference>
<feature type="compositionally biased region" description="Basic residues" evidence="1">
    <location>
        <begin position="28"/>
        <end position="37"/>
    </location>
</feature>
<feature type="compositionally biased region" description="Basic residues" evidence="1">
    <location>
        <begin position="107"/>
        <end position="121"/>
    </location>
</feature>
<accession>A0A9R1JPL8</accession>
<feature type="compositionally biased region" description="Low complexity" evidence="1">
    <location>
        <begin position="97"/>
        <end position="106"/>
    </location>
</feature>
<feature type="region of interest" description="Disordered" evidence="1">
    <location>
        <begin position="252"/>
        <end position="280"/>
    </location>
</feature>
<evidence type="ECO:0000256" key="1">
    <source>
        <dbReference type="SAM" id="MobiDB-lite"/>
    </source>
</evidence>
<feature type="non-terminal residue" evidence="2">
    <location>
        <position position="1"/>
    </location>
</feature>
<evidence type="ECO:0000313" key="2">
    <source>
        <dbReference type="EMBL" id="KAF7024729.1"/>
    </source>
</evidence>
<reference evidence="2" key="2">
    <citation type="submission" date="2020-03" db="EMBL/GenBank/DDBJ databases">
        <title>The second near-complete assembly of the hexaploid bread wheat (Triticum aestivum) genome.</title>
        <authorList>
            <person name="Zimin A.V."/>
            <person name="Puiu D."/>
            <person name="Shumante A."/>
            <person name="Alonge M."/>
            <person name="Salzberg S.L."/>
        </authorList>
    </citation>
    <scope>NUCLEOTIDE SEQUENCE</scope>
    <source>
        <tissue evidence="2">Leaf</tissue>
    </source>
</reference>
<feature type="compositionally biased region" description="Basic and acidic residues" evidence="1">
    <location>
        <begin position="260"/>
        <end position="274"/>
    </location>
</feature>
<comment type="caution">
    <text evidence="2">The sequence shown here is derived from an EMBL/GenBank/DDBJ whole genome shotgun (WGS) entry which is preliminary data.</text>
</comment>